<dbReference type="Proteomes" id="UP000824681">
    <property type="component" value="Chromosome"/>
</dbReference>
<gene>
    <name evidence="3" type="ORF">Nocox_38695</name>
</gene>
<evidence type="ECO:0000313" key="3">
    <source>
        <dbReference type="EMBL" id="QYC45289.1"/>
    </source>
</evidence>
<protein>
    <recommendedName>
        <fullName evidence="2">Novel toxin 17 domain-containing protein</fullName>
    </recommendedName>
</protein>
<evidence type="ECO:0000256" key="1">
    <source>
        <dbReference type="SAM" id="Phobius"/>
    </source>
</evidence>
<accession>A0ABX8UBZ9</accession>
<name>A0ABX8UBZ9_9ACTN</name>
<dbReference type="RefSeq" id="WP_020543595.1">
    <property type="nucleotide sequence ID" value="NZ_CP068985.1"/>
</dbReference>
<evidence type="ECO:0000313" key="4">
    <source>
        <dbReference type="Proteomes" id="UP000824681"/>
    </source>
</evidence>
<organism evidence="3 4">
    <name type="scientific">Nonomuraea coxensis DSM 45129</name>
    <dbReference type="NCBI Taxonomy" id="1122611"/>
    <lineage>
        <taxon>Bacteria</taxon>
        <taxon>Bacillati</taxon>
        <taxon>Actinomycetota</taxon>
        <taxon>Actinomycetes</taxon>
        <taxon>Streptosporangiales</taxon>
        <taxon>Streptosporangiaceae</taxon>
        <taxon>Nonomuraea</taxon>
    </lineage>
</organism>
<dbReference type="EMBL" id="CP068985">
    <property type="protein sequence ID" value="QYC45289.1"/>
    <property type="molecule type" value="Genomic_DNA"/>
</dbReference>
<keyword evidence="4" id="KW-1185">Reference proteome</keyword>
<dbReference type="InterPro" id="IPR029117">
    <property type="entry name" value="Ntox17"/>
</dbReference>
<feature type="transmembrane region" description="Helical" evidence="1">
    <location>
        <begin position="20"/>
        <end position="44"/>
    </location>
</feature>
<reference evidence="3 4" key="1">
    <citation type="journal article" date="2021" name="ACS Chem. Biol.">
        <title>Genomic-Led Discovery of a Novel Glycopeptide Antibiotic by Nonomuraea coxensis DSM 45129.</title>
        <authorList>
            <person name="Yushchuk O."/>
            <person name="Vior N.M."/>
            <person name="Andreo-Vidal A."/>
            <person name="Berini F."/>
            <person name="Ruckert C."/>
            <person name="Busche T."/>
            <person name="Binda E."/>
            <person name="Kalinowski J."/>
            <person name="Truman A.W."/>
            <person name="Marinelli F."/>
        </authorList>
    </citation>
    <scope>NUCLEOTIDE SEQUENCE [LARGE SCALE GENOMIC DNA]</scope>
    <source>
        <strain evidence="3 4">DSM 45129</strain>
    </source>
</reference>
<sequence>MQPYYQPGPPRPSRRRRTLLIIGVVTVAALLLFAGGTVVALRVLTALPFLPRPAPTGEAGGNEADAVAEAQLADAVARTAGLPGVRYKGKMGDGTSVDITVSHGGSSRGTMTVGDDKVQFLVVDGKTFIKAKAKLWRSSGASPESVEKFAKSWVQVPKNRFPLHPIGTPQAFAKDMARARVVGVPTTVGGVPARRIVSPSGNVYMSTSEPPRLLRIELGGGVLDLVPLDGDQLEDFLDGLKKDVRGLKKAVNSQVRFNARSAARLSPCNNFGCTAHVTISNSLTVPQGASRARITADITISFALDGRPVGSCTRSVSMRANGQATVSCGVTYSARTDRNHTVRAVARGLARAVVAADLRRMADGLDKERDESPAACDLASSLFDGPVTAPAAFTLHDPRPAERCGYKGKLKDENLPVSGKVRYIPRPDYPLSRVRSEGLPKGPNGRGFRDKFDNVWVKGPARSRRALSKGATWEWDVQLTKENRRRYRWLCEQERKKNITHLNVTPDGEISHVVCE</sequence>
<keyword evidence="1" id="KW-0812">Transmembrane</keyword>
<keyword evidence="1" id="KW-1133">Transmembrane helix</keyword>
<feature type="domain" description="Novel toxin 17" evidence="2">
    <location>
        <begin position="411"/>
        <end position="512"/>
    </location>
</feature>
<proteinExistence type="predicted"/>
<keyword evidence="1" id="KW-0472">Membrane</keyword>
<dbReference type="Pfam" id="PF15524">
    <property type="entry name" value="Ntox17"/>
    <property type="match status" value="1"/>
</dbReference>
<evidence type="ECO:0000259" key="2">
    <source>
        <dbReference type="Pfam" id="PF15524"/>
    </source>
</evidence>